<dbReference type="InterPro" id="IPR038772">
    <property type="entry name" value="Sph/SMPD2-like"/>
</dbReference>
<dbReference type="Pfam" id="PF03372">
    <property type="entry name" value="Exo_endo_phos"/>
    <property type="match status" value="1"/>
</dbReference>
<dbReference type="InterPro" id="IPR005135">
    <property type="entry name" value="Endo/exonuclease/phosphatase"/>
</dbReference>
<sequence length="363" mass="38665">MTVIRPAPPHSSRRLALAFLLMIAVAITFAVRPARGGTPNLNSEMPIDHPLSVMTYNVEGLPFPARIGRGGSLAAIGERLRELRSVGRQPHIVLLQEAFSEDAAKIGALGGYRYIAEGPSRDLISTMPETAADIAFADGASRLKGEAIGKWTGSGLRILSDYPIVGVQHMAFPAFACGGYDCLANKGAVMALIKVPALAAPVAVVDTHLNSRHAARVSADRSLYAYHRQVDALSAFIKANYLPGAPLIVAGDFNIGKDKARAAYVEQASARWWKGAGQSTLPDAMHACAADDSCAAGLSDDARYSMKRRRDWQFLGHGGGIALDTRRIATPFGHEADGTMLSDHVGYVAYYGINRLNSGSHAS</sequence>
<dbReference type="OrthoDB" id="7181414at2"/>
<organism evidence="2 3">
    <name type="scientific">Sphingomonas crocodyli</name>
    <dbReference type="NCBI Taxonomy" id="1979270"/>
    <lineage>
        <taxon>Bacteria</taxon>
        <taxon>Pseudomonadati</taxon>
        <taxon>Pseudomonadota</taxon>
        <taxon>Alphaproteobacteria</taxon>
        <taxon>Sphingomonadales</taxon>
        <taxon>Sphingomonadaceae</taxon>
        <taxon>Sphingomonas</taxon>
    </lineage>
</organism>
<comment type="caution">
    <text evidence="2">The sequence shown here is derived from an EMBL/GenBank/DDBJ whole genome shotgun (WGS) entry which is preliminary data.</text>
</comment>
<feature type="domain" description="Endonuclease/exonuclease/phosphatase" evidence="1">
    <location>
        <begin position="54"/>
        <end position="260"/>
    </location>
</feature>
<keyword evidence="2" id="KW-0255">Endonuclease</keyword>
<dbReference type="AlphaFoldDB" id="A0A437LVX3"/>
<dbReference type="Gene3D" id="3.60.10.10">
    <property type="entry name" value="Endonuclease/exonuclease/phosphatase"/>
    <property type="match status" value="1"/>
</dbReference>
<protein>
    <submittedName>
        <fullName evidence="2">Endonuclease/exonuclease/phosphatase</fullName>
    </submittedName>
</protein>
<dbReference type="GO" id="GO:0004527">
    <property type="term" value="F:exonuclease activity"/>
    <property type="evidence" value="ECO:0007669"/>
    <property type="project" value="UniProtKB-KW"/>
</dbReference>
<dbReference type="InterPro" id="IPR036691">
    <property type="entry name" value="Endo/exonu/phosph_ase_sf"/>
</dbReference>
<dbReference type="GO" id="GO:0004767">
    <property type="term" value="F:sphingomyelin phosphodiesterase activity"/>
    <property type="evidence" value="ECO:0007669"/>
    <property type="project" value="InterPro"/>
</dbReference>
<accession>A0A437LVX3</accession>
<dbReference type="EMBL" id="SACN01000005">
    <property type="protein sequence ID" value="RVT89522.1"/>
    <property type="molecule type" value="Genomic_DNA"/>
</dbReference>
<keyword evidence="2" id="KW-0540">Nuclease</keyword>
<gene>
    <name evidence="2" type="ORF">EOD43_21630</name>
</gene>
<keyword evidence="2" id="KW-0378">Hydrolase</keyword>
<evidence type="ECO:0000259" key="1">
    <source>
        <dbReference type="Pfam" id="PF03372"/>
    </source>
</evidence>
<keyword evidence="3" id="KW-1185">Reference proteome</keyword>
<dbReference type="PANTHER" id="PTHR16320">
    <property type="entry name" value="SPHINGOMYELINASE FAMILY MEMBER"/>
    <property type="match status" value="1"/>
</dbReference>
<evidence type="ECO:0000313" key="2">
    <source>
        <dbReference type="EMBL" id="RVT89522.1"/>
    </source>
</evidence>
<dbReference type="GO" id="GO:0004519">
    <property type="term" value="F:endonuclease activity"/>
    <property type="evidence" value="ECO:0007669"/>
    <property type="project" value="UniProtKB-KW"/>
</dbReference>
<name>A0A437LVX3_9SPHN</name>
<keyword evidence="2" id="KW-0269">Exonuclease</keyword>
<dbReference type="SUPFAM" id="SSF56219">
    <property type="entry name" value="DNase I-like"/>
    <property type="match status" value="1"/>
</dbReference>
<evidence type="ECO:0000313" key="3">
    <source>
        <dbReference type="Proteomes" id="UP000282971"/>
    </source>
</evidence>
<dbReference type="Proteomes" id="UP000282971">
    <property type="component" value="Unassembled WGS sequence"/>
</dbReference>
<proteinExistence type="predicted"/>
<reference evidence="2 3" key="1">
    <citation type="submission" date="2019-01" db="EMBL/GenBank/DDBJ databases">
        <authorList>
            <person name="Chen W.-M."/>
        </authorList>
    </citation>
    <scope>NUCLEOTIDE SEQUENCE [LARGE SCALE GENOMIC DNA]</scope>
    <source>
        <strain evidence="2 3">CCP-7</strain>
    </source>
</reference>
<dbReference type="PANTHER" id="PTHR16320:SF23">
    <property type="entry name" value="SPHINGOMYELINASE C 1"/>
    <property type="match status" value="1"/>
</dbReference>